<feature type="region of interest" description="Disordered" evidence="1">
    <location>
        <begin position="215"/>
        <end position="237"/>
    </location>
</feature>
<organism evidence="2 3">
    <name type="scientific">Fusarium solani</name>
    <name type="common">Filamentous fungus</name>
    <dbReference type="NCBI Taxonomy" id="169388"/>
    <lineage>
        <taxon>Eukaryota</taxon>
        <taxon>Fungi</taxon>
        <taxon>Dikarya</taxon>
        <taxon>Ascomycota</taxon>
        <taxon>Pezizomycotina</taxon>
        <taxon>Sordariomycetes</taxon>
        <taxon>Hypocreomycetidae</taxon>
        <taxon>Hypocreales</taxon>
        <taxon>Nectriaceae</taxon>
        <taxon>Fusarium</taxon>
        <taxon>Fusarium solani species complex</taxon>
    </lineage>
</organism>
<evidence type="ECO:0000313" key="3">
    <source>
        <dbReference type="Proteomes" id="UP000736672"/>
    </source>
</evidence>
<dbReference type="EMBL" id="JAGTJS010000002">
    <property type="protein sequence ID" value="KAH7273454.1"/>
    <property type="molecule type" value="Genomic_DNA"/>
</dbReference>
<sequence>MGVFLAYFLTWLKFHELFRLGAYVHPFDFISNIYTNDLKASDQYFVHGASWEAKFGALKDFGDPFCTLSEVHHRMGLGSVWTVGLPLMPASIEEKSCYRLYAFPKHWQTELPVKHGYTLPRTRLVTMASVTTLISEKIIAPEWHSISSHIDRPHFRLAYHIGIKLGTPTGKMHPGWTTHLPGKDGLFCKRYGCHDLTKTQFGPTVAGSELQDTISRNSNDSHLHNLSPTQSLTSTQPQVRFGSPINLTEVDPTDVVYWSPANIQPDSFEARIVPGIPAEIPGPSESRQRSQLLHTTLKRRATNELYHPGTPKKMKMAAETHLNLEGLDANDTCMLMGHAHDEVLGVAAMAGLFNPTHFEVGPSGTIGLTESGLMAVADAKVARGGNPEAFQNWTRRKCVLIATEVRYRMDRGSFWEDGHASLLPLKSLLNGGQEVSPGEVVEYISRMYKQIADSLEALLETAKTLKSQRHEPMTEEMKTAHESGRSSPATRLRAANTLPGRPRLEIAQYLVGIAEKYLSMVVFSDGILKHAKPRPVEDALQLAQSLAQQKQLSSDIQRLLDAHDDEL</sequence>
<dbReference type="Proteomes" id="UP000736672">
    <property type="component" value="Unassembled WGS sequence"/>
</dbReference>
<proteinExistence type="predicted"/>
<dbReference type="AlphaFoldDB" id="A0A9P9L3U8"/>
<feature type="region of interest" description="Disordered" evidence="1">
    <location>
        <begin position="466"/>
        <end position="491"/>
    </location>
</feature>
<dbReference type="OrthoDB" id="5106591at2759"/>
<evidence type="ECO:0000313" key="2">
    <source>
        <dbReference type="EMBL" id="KAH7273454.1"/>
    </source>
</evidence>
<accession>A0A9P9L3U8</accession>
<reference evidence="2" key="1">
    <citation type="journal article" date="2021" name="Nat. Commun.">
        <title>Genetic determinants of endophytism in the Arabidopsis root mycobiome.</title>
        <authorList>
            <person name="Mesny F."/>
            <person name="Miyauchi S."/>
            <person name="Thiergart T."/>
            <person name="Pickel B."/>
            <person name="Atanasova L."/>
            <person name="Karlsson M."/>
            <person name="Huettel B."/>
            <person name="Barry K.W."/>
            <person name="Haridas S."/>
            <person name="Chen C."/>
            <person name="Bauer D."/>
            <person name="Andreopoulos W."/>
            <person name="Pangilinan J."/>
            <person name="LaButti K."/>
            <person name="Riley R."/>
            <person name="Lipzen A."/>
            <person name="Clum A."/>
            <person name="Drula E."/>
            <person name="Henrissat B."/>
            <person name="Kohler A."/>
            <person name="Grigoriev I.V."/>
            <person name="Martin F.M."/>
            <person name="Hacquard S."/>
        </authorList>
    </citation>
    <scope>NUCLEOTIDE SEQUENCE</scope>
    <source>
        <strain evidence="2">FSSC 5 MPI-SDFR-AT-0091</strain>
    </source>
</reference>
<keyword evidence="3" id="KW-1185">Reference proteome</keyword>
<evidence type="ECO:0000256" key="1">
    <source>
        <dbReference type="SAM" id="MobiDB-lite"/>
    </source>
</evidence>
<comment type="caution">
    <text evidence="2">The sequence shown here is derived from an EMBL/GenBank/DDBJ whole genome shotgun (WGS) entry which is preliminary data.</text>
</comment>
<gene>
    <name evidence="2" type="ORF">B0J15DRAFT_566717</name>
</gene>
<feature type="compositionally biased region" description="Basic and acidic residues" evidence="1">
    <location>
        <begin position="468"/>
        <end position="484"/>
    </location>
</feature>
<name>A0A9P9L3U8_FUSSL</name>
<protein>
    <submittedName>
        <fullName evidence="2">Uncharacterized protein</fullName>
    </submittedName>
</protein>